<name>A0AA35SEW2_GEOBA</name>
<dbReference type="EMBL" id="CASHTH010002320">
    <property type="protein sequence ID" value="CAI8028159.1"/>
    <property type="molecule type" value="Genomic_DNA"/>
</dbReference>
<reference evidence="1" key="1">
    <citation type="submission" date="2023-03" db="EMBL/GenBank/DDBJ databases">
        <authorList>
            <person name="Steffen K."/>
            <person name="Cardenas P."/>
        </authorList>
    </citation>
    <scope>NUCLEOTIDE SEQUENCE</scope>
</reference>
<organism evidence="1 2">
    <name type="scientific">Geodia barretti</name>
    <name type="common">Barrett's horny sponge</name>
    <dbReference type="NCBI Taxonomy" id="519541"/>
    <lineage>
        <taxon>Eukaryota</taxon>
        <taxon>Metazoa</taxon>
        <taxon>Porifera</taxon>
        <taxon>Demospongiae</taxon>
        <taxon>Heteroscleromorpha</taxon>
        <taxon>Tetractinellida</taxon>
        <taxon>Astrophorina</taxon>
        <taxon>Geodiidae</taxon>
        <taxon>Geodia</taxon>
    </lineage>
</organism>
<comment type="caution">
    <text evidence="1">The sequence shown here is derived from an EMBL/GenBank/DDBJ whole genome shotgun (WGS) entry which is preliminary data.</text>
</comment>
<dbReference type="AlphaFoldDB" id="A0AA35SEW2"/>
<keyword evidence="2" id="KW-1185">Reference proteome</keyword>
<evidence type="ECO:0000313" key="2">
    <source>
        <dbReference type="Proteomes" id="UP001174909"/>
    </source>
</evidence>
<sequence>MNTHSPVLANTNSAAPADAPRMIARWERLGRPAVELEPGVVISNLERWLYNNPQASGSTLGKIREYLYVDTFGVDAQAA</sequence>
<dbReference type="Proteomes" id="UP001174909">
    <property type="component" value="Unassembled WGS sequence"/>
</dbReference>
<protein>
    <submittedName>
        <fullName evidence="1">Uncharacterized protein</fullName>
    </submittedName>
</protein>
<evidence type="ECO:0000313" key="1">
    <source>
        <dbReference type="EMBL" id="CAI8028159.1"/>
    </source>
</evidence>
<gene>
    <name evidence="1" type="ORF">GBAR_LOCUS16056</name>
</gene>
<accession>A0AA35SEW2</accession>
<proteinExistence type="predicted"/>